<keyword evidence="17" id="KW-1185">Reference proteome</keyword>
<dbReference type="EMBL" id="JBHTOP010000001">
    <property type="protein sequence ID" value="MFD1670565.1"/>
    <property type="molecule type" value="Genomic_DNA"/>
</dbReference>
<evidence type="ECO:0000313" key="16">
    <source>
        <dbReference type="EMBL" id="MFD1670565.1"/>
    </source>
</evidence>
<dbReference type="InterPro" id="IPR000291">
    <property type="entry name" value="D-Ala_lig_Van_CS"/>
</dbReference>
<evidence type="ECO:0000256" key="13">
    <source>
        <dbReference type="HAMAP-Rule" id="MF_00047"/>
    </source>
</evidence>
<dbReference type="Pfam" id="PF07478">
    <property type="entry name" value="Dala_Dala_lig_C"/>
    <property type="match status" value="1"/>
</dbReference>
<evidence type="ECO:0000256" key="11">
    <source>
        <dbReference type="ARBA" id="ARBA00023211"/>
    </source>
</evidence>
<feature type="domain" description="ATP-grasp" evidence="15">
    <location>
        <begin position="139"/>
        <end position="349"/>
    </location>
</feature>
<comment type="function">
    <text evidence="13">Cell wall formation.</text>
</comment>
<accession>A0ABW4J536</accession>
<comment type="catalytic activity">
    <reaction evidence="13">
        <text>2 D-alanine + ATP = D-alanyl-D-alanine + ADP + phosphate + H(+)</text>
        <dbReference type="Rhea" id="RHEA:11224"/>
        <dbReference type="ChEBI" id="CHEBI:15378"/>
        <dbReference type="ChEBI" id="CHEBI:30616"/>
        <dbReference type="ChEBI" id="CHEBI:43474"/>
        <dbReference type="ChEBI" id="CHEBI:57416"/>
        <dbReference type="ChEBI" id="CHEBI:57822"/>
        <dbReference type="ChEBI" id="CHEBI:456216"/>
        <dbReference type="EC" id="6.3.2.4"/>
    </reaction>
</comment>
<keyword evidence="7 14" id="KW-0067">ATP-binding</keyword>
<dbReference type="Gene3D" id="3.30.1490.20">
    <property type="entry name" value="ATP-grasp fold, A domain"/>
    <property type="match status" value="1"/>
</dbReference>
<evidence type="ECO:0000259" key="15">
    <source>
        <dbReference type="PROSITE" id="PS50975"/>
    </source>
</evidence>
<organism evidence="16 17">
    <name type="scientific">Agrilactobacillus yilanensis</name>
    <dbReference type="NCBI Taxonomy" id="2485997"/>
    <lineage>
        <taxon>Bacteria</taxon>
        <taxon>Bacillati</taxon>
        <taxon>Bacillota</taxon>
        <taxon>Bacilli</taxon>
        <taxon>Lactobacillales</taxon>
        <taxon>Lactobacillaceae</taxon>
        <taxon>Agrilactobacillus</taxon>
    </lineage>
</organism>
<dbReference type="RefSeq" id="WP_125714684.1">
    <property type="nucleotide sequence ID" value="NZ_JBHTOP010000001.1"/>
</dbReference>
<proteinExistence type="inferred from homology"/>
<dbReference type="SUPFAM" id="SSF56059">
    <property type="entry name" value="Glutathione synthetase ATP-binding domain-like"/>
    <property type="match status" value="1"/>
</dbReference>
<evidence type="ECO:0000256" key="5">
    <source>
        <dbReference type="ARBA" id="ARBA00022723"/>
    </source>
</evidence>
<evidence type="ECO:0000256" key="2">
    <source>
        <dbReference type="ARBA" id="ARBA00001946"/>
    </source>
</evidence>
<evidence type="ECO:0000256" key="6">
    <source>
        <dbReference type="ARBA" id="ARBA00022741"/>
    </source>
</evidence>
<dbReference type="InterPro" id="IPR011127">
    <property type="entry name" value="Dala_Dala_lig_N"/>
</dbReference>
<evidence type="ECO:0000256" key="10">
    <source>
        <dbReference type="ARBA" id="ARBA00022984"/>
    </source>
</evidence>
<dbReference type="PANTHER" id="PTHR23132">
    <property type="entry name" value="D-ALANINE--D-ALANINE LIGASE"/>
    <property type="match status" value="1"/>
</dbReference>
<comment type="caution">
    <text evidence="16">The sequence shown here is derived from an EMBL/GenBank/DDBJ whole genome shotgun (WGS) entry which is preliminary data.</text>
</comment>
<dbReference type="PROSITE" id="PS00843">
    <property type="entry name" value="DALA_DALA_LIGASE_1"/>
    <property type="match status" value="1"/>
</dbReference>
<comment type="pathway">
    <text evidence="13">Cell wall biogenesis; peptidoglycan biosynthesis.</text>
</comment>
<dbReference type="Pfam" id="PF01820">
    <property type="entry name" value="Dala_Dala_lig_N"/>
    <property type="match status" value="1"/>
</dbReference>
<keyword evidence="12 13" id="KW-0961">Cell wall biogenesis/degradation</keyword>
<dbReference type="GO" id="GO:0016874">
    <property type="term" value="F:ligase activity"/>
    <property type="evidence" value="ECO:0007669"/>
    <property type="project" value="UniProtKB-KW"/>
</dbReference>
<dbReference type="NCBIfam" id="TIGR01205">
    <property type="entry name" value="D_ala_D_alaTIGR"/>
    <property type="match status" value="1"/>
</dbReference>
<keyword evidence="13" id="KW-0963">Cytoplasm</keyword>
<dbReference type="HAMAP" id="MF_00047">
    <property type="entry name" value="Dala_Dala_lig"/>
    <property type="match status" value="1"/>
</dbReference>
<keyword evidence="8" id="KW-0460">Magnesium</keyword>
<evidence type="ECO:0000256" key="3">
    <source>
        <dbReference type="ARBA" id="ARBA00010871"/>
    </source>
</evidence>
<dbReference type="PROSITE" id="PS50975">
    <property type="entry name" value="ATP_GRASP"/>
    <property type="match status" value="1"/>
</dbReference>
<comment type="cofactor">
    <cofactor evidence="1">
        <name>Mn(2+)</name>
        <dbReference type="ChEBI" id="CHEBI:29035"/>
    </cofactor>
</comment>
<dbReference type="InterPro" id="IPR013815">
    <property type="entry name" value="ATP_grasp_subdomain_1"/>
</dbReference>
<comment type="similarity">
    <text evidence="3 13">Belongs to the D-alanine--D-alanine ligase family.</text>
</comment>
<evidence type="ECO:0000256" key="12">
    <source>
        <dbReference type="ARBA" id="ARBA00023316"/>
    </source>
</evidence>
<dbReference type="NCBIfam" id="NF002528">
    <property type="entry name" value="PRK01966.1-4"/>
    <property type="match status" value="1"/>
</dbReference>
<dbReference type="InterPro" id="IPR011761">
    <property type="entry name" value="ATP-grasp"/>
</dbReference>
<evidence type="ECO:0000256" key="14">
    <source>
        <dbReference type="PROSITE-ProRule" id="PRU00409"/>
    </source>
</evidence>
<evidence type="ECO:0000256" key="1">
    <source>
        <dbReference type="ARBA" id="ARBA00001936"/>
    </source>
</evidence>
<dbReference type="InterPro" id="IPR016185">
    <property type="entry name" value="PreATP-grasp_dom_sf"/>
</dbReference>
<dbReference type="SUPFAM" id="SSF52440">
    <property type="entry name" value="PreATP-grasp domain"/>
    <property type="match status" value="1"/>
</dbReference>
<gene>
    <name evidence="13" type="primary">ddl</name>
    <name evidence="16" type="ORF">ACFQ5M_00475</name>
</gene>
<dbReference type="Gene3D" id="3.30.470.20">
    <property type="entry name" value="ATP-grasp fold, B domain"/>
    <property type="match status" value="1"/>
</dbReference>
<sequence length="365" mass="40300">MRIYLLYGGRSVEHDISILSAFSVVEAISYEKHQLVPVYITKSGQFIAGQLLTAPLESEKQLHLAVADQASYQAPDQQSYGTAVTPYDFERENSIVFPMLHGTNGEDGTIQGALDVLNMPYVGDGVMASATGMDKIISKLVFQEAGIPQVPFEAILYNDWLKDADRILDRVLGSLLLPLFVKPANAGSSIGISMVADDKTAKTALQKSIDEAFKYNDRVIVEQGVPDARELEVAILGNDDIRITVPGEIGKARTFYDFDAKFVDGSTKLIIPAPVSEAVKTKIQTYAKQAFIALGASGLARVDFFLSTGDEVFLNEVQTMPGFTKYSMYPYLWQEMGLSYSALIDELIQLGLQYYQRRKKLEANF</sequence>
<evidence type="ECO:0000256" key="9">
    <source>
        <dbReference type="ARBA" id="ARBA00022960"/>
    </source>
</evidence>
<dbReference type="EC" id="6.3.2.4" evidence="13"/>
<keyword evidence="10 13" id="KW-0573">Peptidoglycan synthesis</keyword>
<evidence type="ECO:0000256" key="8">
    <source>
        <dbReference type="ARBA" id="ARBA00022842"/>
    </source>
</evidence>
<dbReference type="InterPro" id="IPR005905">
    <property type="entry name" value="D_ala_D_ala"/>
</dbReference>
<name>A0ABW4J536_9LACO</name>
<dbReference type="Gene3D" id="3.40.50.20">
    <property type="match status" value="1"/>
</dbReference>
<keyword evidence="9 13" id="KW-0133">Cell shape</keyword>
<keyword evidence="4 13" id="KW-0436">Ligase</keyword>
<dbReference type="InterPro" id="IPR011095">
    <property type="entry name" value="Dala_Dala_lig_C"/>
</dbReference>
<evidence type="ECO:0000256" key="4">
    <source>
        <dbReference type="ARBA" id="ARBA00022598"/>
    </source>
</evidence>
<dbReference type="PANTHER" id="PTHR23132:SF25">
    <property type="entry name" value="D-ALANINE--D-ALANINE LIGASE A"/>
    <property type="match status" value="1"/>
</dbReference>
<evidence type="ECO:0000256" key="7">
    <source>
        <dbReference type="ARBA" id="ARBA00022840"/>
    </source>
</evidence>
<keyword evidence="5" id="KW-0479">Metal-binding</keyword>
<evidence type="ECO:0000313" key="17">
    <source>
        <dbReference type="Proteomes" id="UP001597267"/>
    </source>
</evidence>
<comment type="subcellular location">
    <subcellularLocation>
        <location evidence="13">Cytoplasm</location>
    </subcellularLocation>
</comment>
<dbReference type="PIRSF" id="PIRSF039102">
    <property type="entry name" value="Ddl/VanB"/>
    <property type="match status" value="1"/>
</dbReference>
<dbReference type="Proteomes" id="UP001597267">
    <property type="component" value="Unassembled WGS sequence"/>
</dbReference>
<keyword evidence="11" id="KW-0464">Manganese</keyword>
<reference evidence="17" key="1">
    <citation type="journal article" date="2019" name="Int. J. Syst. Evol. Microbiol.">
        <title>The Global Catalogue of Microorganisms (GCM) 10K type strain sequencing project: providing services to taxonomists for standard genome sequencing and annotation.</title>
        <authorList>
            <consortium name="The Broad Institute Genomics Platform"/>
            <consortium name="The Broad Institute Genome Sequencing Center for Infectious Disease"/>
            <person name="Wu L."/>
            <person name="Ma J."/>
        </authorList>
    </citation>
    <scope>NUCLEOTIDE SEQUENCE [LARGE SCALE GENOMIC DNA]</scope>
    <source>
        <strain evidence="17">CCM 8896</strain>
    </source>
</reference>
<keyword evidence="6 14" id="KW-0547">Nucleotide-binding</keyword>
<comment type="cofactor">
    <cofactor evidence="2">
        <name>Mg(2+)</name>
        <dbReference type="ChEBI" id="CHEBI:18420"/>
    </cofactor>
</comment>
<protein>
    <recommendedName>
        <fullName evidence="13">D-alanine--D-alanine ligase</fullName>
        <ecNumber evidence="13">6.3.2.4</ecNumber>
    </recommendedName>
    <alternativeName>
        <fullName evidence="13">D-Ala-D-Ala ligase</fullName>
    </alternativeName>
    <alternativeName>
        <fullName evidence="13">D-alanylalanine synthetase</fullName>
    </alternativeName>
</protein>